<reference evidence="2 3" key="1">
    <citation type="submission" date="2016-01" db="EMBL/GenBank/DDBJ databases">
        <title>Genome Sequences of Twelve Sporeforming Bacillus Species Isolated from Foods.</title>
        <authorList>
            <person name="Berendsen E.M."/>
            <person name="Wells-Bennik M.H."/>
            <person name="Krawcyk A.O."/>
            <person name="De Jong A."/>
            <person name="Holsappel S."/>
            <person name="Eijlander R.T."/>
            <person name="Kuipers O.P."/>
        </authorList>
    </citation>
    <scope>NUCLEOTIDE SEQUENCE [LARGE SCALE GENOMIC DNA]</scope>
    <source>
        <strain evidence="2 3">B4098</strain>
    </source>
</reference>
<name>A0A150JU08_HEYCO</name>
<proteinExistence type="predicted"/>
<evidence type="ECO:0000313" key="2">
    <source>
        <dbReference type="EMBL" id="KYC60254.1"/>
    </source>
</evidence>
<dbReference type="InterPro" id="IPR022742">
    <property type="entry name" value="Hydrolase_4"/>
</dbReference>
<protein>
    <recommendedName>
        <fullName evidence="1">Serine aminopeptidase S33 domain-containing protein</fullName>
    </recommendedName>
</protein>
<dbReference type="PANTHER" id="PTHR43358">
    <property type="entry name" value="ALPHA/BETA-HYDROLASE"/>
    <property type="match status" value="1"/>
</dbReference>
<evidence type="ECO:0000259" key="1">
    <source>
        <dbReference type="Pfam" id="PF12146"/>
    </source>
</evidence>
<organism evidence="2 3">
    <name type="scientific">Heyndrickxia coagulans</name>
    <name type="common">Weizmannia coagulans</name>
    <dbReference type="NCBI Taxonomy" id="1398"/>
    <lineage>
        <taxon>Bacteria</taxon>
        <taxon>Bacillati</taxon>
        <taxon>Bacillota</taxon>
        <taxon>Bacilli</taxon>
        <taxon>Bacillales</taxon>
        <taxon>Bacillaceae</taxon>
        <taxon>Heyndrickxia</taxon>
    </lineage>
</organism>
<dbReference type="Proteomes" id="UP000075288">
    <property type="component" value="Unassembled WGS sequence"/>
</dbReference>
<evidence type="ECO:0000313" key="3">
    <source>
        <dbReference type="Proteomes" id="UP000075288"/>
    </source>
</evidence>
<dbReference type="Gene3D" id="3.40.50.1820">
    <property type="entry name" value="alpha/beta hydrolase"/>
    <property type="match status" value="1"/>
</dbReference>
<dbReference type="InterPro" id="IPR029058">
    <property type="entry name" value="AB_hydrolase_fold"/>
</dbReference>
<dbReference type="PATRIC" id="fig|1398.26.peg.991"/>
<gene>
    <name evidence="2" type="ORF">B4098_2937</name>
</gene>
<dbReference type="RefSeq" id="WP_061566867.1">
    <property type="nucleotide sequence ID" value="NZ_LQYG01000098.1"/>
</dbReference>
<dbReference type="AlphaFoldDB" id="A0A150JU08"/>
<dbReference type="EMBL" id="LQYG01000098">
    <property type="protein sequence ID" value="KYC60254.1"/>
    <property type="molecule type" value="Genomic_DNA"/>
</dbReference>
<sequence length="307" mass="34987">MKKWFSLPATAAALAAGGIGFYMSERVMHIRKKEDSLVISREAAAKRLDLKAYEALPKEEVFIPSPFGYKLKSVFVKPFPESKKWMIFCHGVTENKMNSVKYMNLFLKRGFNAVLYDHRRHGESGGSTTSYGYYEKHDLKAVADELIRREGDGIFFGIHGESMGAATLLLYAGELCGRADFYIADCPFSSFRAQLIREFTRETRLPGKCFFPLADFFVRIRDGYSLRRVSPIDVVGRIKQPVLFIHSAKDDYILPGMTKALYEKKKGPKQLFIAENGAHAQSLNLNREQYEQAIDEFFEKMAAPRKL</sequence>
<dbReference type="InterPro" id="IPR052920">
    <property type="entry name" value="DNA-binding_regulatory"/>
</dbReference>
<dbReference type="PANTHER" id="PTHR43358:SF5">
    <property type="entry name" value="EXPORTED PROTEIN"/>
    <property type="match status" value="1"/>
</dbReference>
<feature type="domain" description="Serine aminopeptidase S33" evidence="1">
    <location>
        <begin position="81"/>
        <end position="195"/>
    </location>
</feature>
<accession>A0A150JU08</accession>
<comment type="caution">
    <text evidence="2">The sequence shown here is derived from an EMBL/GenBank/DDBJ whole genome shotgun (WGS) entry which is preliminary data.</text>
</comment>
<dbReference type="SUPFAM" id="SSF53474">
    <property type="entry name" value="alpha/beta-Hydrolases"/>
    <property type="match status" value="1"/>
</dbReference>
<dbReference type="Pfam" id="PF12146">
    <property type="entry name" value="Hydrolase_4"/>
    <property type="match status" value="1"/>
</dbReference>